<proteinExistence type="predicted"/>
<keyword evidence="5 6" id="KW-0472">Membrane</keyword>
<dbReference type="InterPro" id="IPR050545">
    <property type="entry name" value="Mycobact_MmpL"/>
</dbReference>
<keyword evidence="3 6" id="KW-0812">Transmembrane</keyword>
<feature type="transmembrane region" description="Helical" evidence="6">
    <location>
        <begin position="404"/>
        <end position="423"/>
    </location>
</feature>
<organism evidence="8">
    <name type="scientific">freshwater metagenome</name>
    <dbReference type="NCBI Taxonomy" id="449393"/>
    <lineage>
        <taxon>unclassified sequences</taxon>
        <taxon>metagenomes</taxon>
        <taxon>ecological metagenomes</taxon>
    </lineage>
</organism>
<dbReference type="AlphaFoldDB" id="A0A6J6BMJ4"/>
<feature type="domain" description="SSD" evidence="7">
    <location>
        <begin position="368"/>
        <end position="500"/>
    </location>
</feature>
<dbReference type="InterPro" id="IPR000731">
    <property type="entry name" value="SSD"/>
</dbReference>
<feature type="transmembrane region" description="Helical" evidence="6">
    <location>
        <begin position="444"/>
        <end position="466"/>
    </location>
</feature>
<evidence type="ECO:0000256" key="2">
    <source>
        <dbReference type="ARBA" id="ARBA00022475"/>
    </source>
</evidence>
<accession>A0A6J6BMJ4</accession>
<keyword evidence="4 6" id="KW-1133">Transmembrane helix</keyword>
<feature type="transmembrane region" description="Helical" evidence="6">
    <location>
        <begin position="771"/>
        <end position="790"/>
    </location>
</feature>
<feature type="transmembrane region" description="Helical" evidence="6">
    <location>
        <begin position="375"/>
        <end position="398"/>
    </location>
</feature>
<feature type="transmembrane region" description="Helical" evidence="6">
    <location>
        <begin position="540"/>
        <end position="558"/>
    </location>
</feature>
<dbReference type="Gene3D" id="1.20.1640.10">
    <property type="entry name" value="Multidrug efflux transporter AcrB transmembrane domain"/>
    <property type="match status" value="2"/>
</dbReference>
<dbReference type="Pfam" id="PF03176">
    <property type="entry name" value="MMPL"/>
    <property type="match status" value="2"/>
</dbReference>
<dbReference type="InterPro" id="IPR004869">
    <property type="entry name" value="MMPL_dom"/>
</dbReference>
<keyword evidence="2" id="KW-1003">Cell membrane</keyword>
<dbReference type="EMBL" id="CAEZSN010000038">
    <property type="protein sequence ID" value="CAB4540212.1"/>
    <property type="molecule type" value="Genomic_DNA"/>
</dbReference>
<protein>
    <submittedName>
        <fullName evidence="8">Unannotated protein</fullName>
    </submittedName>
</protein>
<gene>
    <name evidence="8" type="ORF">UFOPK1433_00461</name>
</gene>
<feature type="transmembrane region" description="Helical" evidence="6">
    <location>
        <begin position="811"/>
        <end position="832"/>
    </location>
</feature>
<name>A0A6J6BMJ4_9ZZZZ</name>
<feature type="transmembrane region" description="Helical" evidence="6">
    <location>
        <begin position="342"/>
        <end position="363"/>
    </location>
</feature>
<sequence length="898" mass="94929">MAKLLQALGLFSAKRAWLVVLTWFLILVSAGTWAVLGMGKLSTSMAIDGVPAQTVIDQLQKSFPEAARGSGSVVFHKTDGKSFTYDEKTSIAEILDHVKTLEAVADTVDPFALAVTKAEAEAKIADGKIKIADAKAQIALNEQKLKDGKAKLVSAKSQLDSAIFQLKAGKKQLDAGTADYNTAKANLAAAQMGVQYLLLTEGPTGANYLAAAALLTQLEQGISTYEIGLASYNTGKAQYDAGLKKYYSGVLALQDGQTKLAAGKTTLAEKEQELLIGDRLFQVSKGFGLLSKDETTAVASIQFVKPGTELETYQKTNVVDYIKSQPIPGVEVEFTKELTQDIGSLLGIGEILGLVIAALVLFLMLGTLIGAGLPLIAAVIGVGISAAITLALSGVISMSSTTPVLGVMLGLAVGIDYALFLFNRHRKQLKNGMAMRESIALANGTSGNAVVFAGLTVIIALLALNLTGVEFLGLMGTMASIAIAISILLAITLTPALMALIGMKALSKKERANIGKETKKEAKAKEKGIAKPALVVRHPWITMVTGIVALAIVAIPFFSMRLGLPDGSAEPKESTQYKSFQLISEAFGPGANGQVLTVVSLPNKLPDTNAENTFKADLAERLAILNNVDTALPGSISTDGTKYLFVLIPKTGPSEIETTNLVHDVRALAPEIKTSFNAEIGVTGLAAMNIDISQRMSSVLPLYLTVVILLSILLMILVFRSIAVPIVASAGFLLSVSAALGSVVAIFQWGWLGAITDVHDPGPIMNFLPSISIGILFGLAMDYQLFLATGMREAYVHGKSAKEAVNHGLKLSRSVVLAAASIMVSVFGSFMFSESTMIRPIGFALGAGVLFDAFIVRLLLMPAALTVLGKAAWWIPKWIDRILPDVDVEGAKLERNGH</sequence>
<dbReference type="SUPFAM" id="SSF82866">
    <property type="entry name" value="Multidrug efflux transporter AcrB transmembrane domain"/>
    <property type="match status" value="2"/>
</dbReference>
<reference evidence="8" key="1">
    <citation type="submission" date="2020-05" db="EMBL/GenBank/DDBJ databases">
        <authorList>
            <person name="Chiriac C."/>
            <person name="Salcher M."/>
            <person name="Ghai R."/>
            <person name="Kavagutti S V."/>
        </authorList>
    </citation>
    <scope>NUCLEOTIDE SEQUENCE</scope>
</reference>
<evidence type="ECO:0000256" key="5">
    <source>
        <dbReference type="ARBA" id="ARBA00023136"/>
    </source>
</evidence>
<evidence type="ECO:0000256" key="1">
    <source>
        <dbReference type="ARBA" id="ARBA00004651"/>
    </source>
</evidence>
<dbReference type="PANTHER" id="PTHR33406:SF13">
    <property type="entry name" value="MEMBRANE PROTEIN YDFJ"/>
    <property type="match status" value="1"/>
</dbReference>
<dbReference type="PROSITE" id="PS50156">
    <property type="entry name" value="SSD"/>
    <property type="match status" value="1"/>
</dbReference>
<dbReference type="PANTHER" id="PTHR33406">
    <property type="entry name" value="MEMBRANE PROTEIN MJ1562-RELATED"/>
    <property type="match status" value="1"/>
</dbReference>
<comment type="subcellular location">
    <subcellularLocation>
        <location evidence="1">Cell membrane</location>
        <topology evidence="1">Multi-pass membrane protein</topology>
    </subcellularLocation>
</comment>
<dbReference type="GO" id="GO:0005886">
    <property type="term" value="C:plasma membrane"/>
    <property type="evidence" value="ECO:0007669"/>
    <property type="project" value="UniProtKB-SubCell"/>
</dbReference>
<evidence type="ECO:0000256" key="6">
    <source>
        <dbReference type="SAM" id="Phobius"/>
    </source>
</evidence>
<evidence type="ECO:0000259" key="7">
    <source>
        <dbReference type="PROSITE" id="PS50156"/>
    </source>
</evidence>
<feature type="transmembrane region" description="Helical" evidence="6">
    <location>
        <begin position="478"/>
        <end position="501"/>
    </location>
</feature>
<feature type="transmembrane region" description="Helical" evidence="6">
    <location>
        <begin position="726"/>
        <end position="751"/>
    </location>
</feature>
<evidence type="ECO:0000256" key="3">
    <source>
        <dbReference type="ARBA" id="ARBA00022692"/>
    </source>
</evidence>
<evidence type="ECO:0000256" key="4">
    <source>
        <dbReference type="ARBA" id="ARBA00022989"/>
    </source>
</evidence>
<evidence type="ECO:0000313" key="8">
    <source>
        <dbReference type="EMBL" id="CAB4540212.1"/>
    </source>
</evidence>
<feature type="transmembrane region" description="Helical" evidence="6">
    <location>
        <begin position="700"/>
        <end position="719"/>
    </location>
</feature>